<name>A0ABU9K1W1_9BACI</name>
<evidence type="ECO:0000313" key="2">
    <source>
        <dbReference type="Proteomes" id="UP001459714"/>
    </source>
</evidence>
<dbReference type="Proteomes" id="UP001459714">
    <property type="component" value="Unassembled WGS sequence"/>
</dbReference>
<protein>
    <submittedName>
        <fullName evidence="1">Uncharacterized protein</fullName>
    </submittedName>
</protein>
<comment type="caution">
    <text evidence="1">The sequence shown here is derived from an EMBL/GenBank/DDBJ whole genome shotgun (WGS) entry which is preliminary data.</text>
</comment>
<dbReference type="EMBL" id="JBBYAK010000001">
    <property type="protein sequence ID" value="MEL3958745.1"/>
    <property type="molecule type" value="Genomic_DNA"/>
</dbReference>
<gene>
    <name evidence="1" type="ORF">NST17_16420</name>
</gene>
<organism evidence="1 2">
    <name type="scientific">Caldifermentibacillus hisashii</name>
    <dbReference type="NCBI Taxonomy" id="996558"/>
    <lineage>
        <taxon>Bacteria</taxon>
        <taxon>Bacillati</taxon>
        <taxon>Bacillota</taxon>
        <taxon>Bacilli</taxon>
        <taxon>Bacillales</taxon>
        <taxon>Bacillaceae</taxon>
        <taxon>Caldifermentibacillus</taxon>
    </lineage>
</organism>
<keyword evidence="2" id="KW-1185">Reference proteome</keyword>
<dbReference type="RefSeq" id="WP_342020643.1">
    <property type="nucleotide sequence ID" value="NZ_JBBYAK010000001.1"/>
</dbReference>
<evidence type="ECO:0000313" key="1">
    <source>
        <dbReference type="EMBL" id="MEL3958745.1"/>
    </source>
</evidence>
<reference evidence="1 2" key="1">
    <citation type="submission" date="2024-03" db="EMBL/GenBank/DDBJ databases">
        <title>Bacilli Hybrid Assemblies.</title>
        <authorList>
            <person name="Kovac J."/>
        </authorList>
    </citation>
    <scope>NUCLEOTIDE SEQUENCE [LARGE SCALE GENOMIC DNA]</scope>
    <source>
        <strain evidence="1 2">FSL M8-0022</strain>
    </source>
</reference>
<accession>A0ABU9K1W1</accession>
<proteinExistence type="predicted"/>
<sequence>MGFFRDLLGFGDYPSRKEIEQQIDKMIVKIYENEILENSIKVTGDMIRSHLGVDVGEPRYEAIKANPFMEKFFYDYGLNIFFKGFHFAHAIESGDNSTSSINSADRCLESFRQEILQACFNAFNNDIEIAEVFNTVGGYLFDAGMKYGHDYGQQELYAFEKRR</sequence>